<dbReference type="Gene3D" id="1.10.1380.10">
    <property type="entry name" value="Neutral endopeptidase , domain2"/>
    <property type="match status" value="1"/>
</dbReference>
<evidence type="ECO:0000259" key="9">
    <source>
        <dbReference type="Pfam" id="PF05649"/>
    </source>
</evidence>
<dbReference type="InterPro" id="IPR000718">
    <property type="entry name" value="Peptidase_M13"/>
</dbReference>
<dbReference type="Gene3D" id="3.40.390.10">
    <property type="entry name" value="Collagenase (Catalytic Domain)"/>
    <property type="match status" value="1"/>
</dbReference>
<dbReference type="GO" id="GO:0005886">
    <property type="term" value="C:plasma membrane"/>
    <property type="evidence" value="ECO:0007669"/>
    <property type="project" value="TreeGrafter"/>
</dbReference>
<dbReference type="PANTHER" id="PTHR11733:SF167">
    <property type="entry name" value="FI17812P1-RELATED"/>
    <property type="match status" value="1"/>
</dbReference>
<dbReference type="PRINTS" id="PR00786">
    <property type="entry name" value="NEPRILYSIN"/>
</dbReference>
<dbReference type="GO" id="GO:0004222">
    <property type="term" value="F:metalloendopeptidase activity"/>
    <property type="evidence" value="ECO:0007669"/>
    <property type="project" value="InterPro"/>
</dbReference>
<keyword evidence="4" id="KW-0479">Metal-binding</keyword>
<dbReference type="InterPro" id="IPR008753">
    <property type="entry name" value="Peptidase_M13_N"/>
</dbReference>
<dbReference type="PANTHER" id="PTHR11733">
    <property type="entry name" value="ZINC METALLOPROTEASE FAMILY M13 NEPRILYSIN-RELATED"/>
    <property type="match status" value="1"/>
</dbReference>
<evidence type="ECO:0000313" key="10">
    <source>
        <dbReference type="EMBL" id="TNL94844.1"/>
    </source>
</evidence>
<evidence type="ECO:0000313" key="11">
    <source>
        <dbReference type="Proteomes" id="UP000312032"/>
    </source>
</evidence>
<dbReference type="Pfam" id="PF01431">
    <property type="entry name" value="Peptidase_M13"/>
    <property type="match status" value="1"/>
</dbReference>
<dbReference type="PROSITE" id="PS51885">
    <property type="entry name" value="NEPRILYSIN"/>
    <property type="match status" value="1"/>
</dbReference>
<feature type="domain" description="Peptidase M13 N-terminal" evidence="9">
    <location>
        <begin position="2"/>
        <end position="362"/>
    </location>
</feature>
<dbReference type="InterPro" id="IPR042089">
    <property type="entry name" value="Peptidase_M13_dom_2"/>
</dbReference>
<dbReference type="RefSeq" id="WP_139466389.1">
    <property type="nucleotide sequence ID" value="NZ_VDHJ01000018.1"/>
</dbReference>
<protein>
    <submittedName>
        <fullName evidence="10">Peptidase M13</fullName>
    </submittedName>
</protein>
<keyword evidence="11" id="KW-1185">Reference proteome</keyword>
<comment type="caution">
    <text evidence="10">The sequence shown here is derived from an EMBL/GenBank/DDBJ whole genome shotgun (WGS) entry which is preliminary data.</text>
</comment>
<dbReference type="Proteomes" id="UP000312032">
    <property type="component" value="Unassembled WGS sequence"/>
</dbReference>
<dbReference type="InterPro" id="IPR018497">
    <property type="entry name" value="Peptidase_M13_C"/>
</dbReference>
<evidence type="ECO:0000256" key="1">
    <source>
        <dbReference type="ARBA" id="ARBA00001947"/>
    </source>
</evidence>
<keyword evidence="7" id="KW-0482">Metalloprotease</keyword>
<evidence type="ECO:0000256" key="7">
    <source>
        <dbReference type="ARBA" id="ARBA00023049"/>
    </source>
</evidence>
<name>A0A5C4U1I8_9CORY</name>
<reference evidence="10 11" key="1">
    <citation type="submission" date="2019-06" db="EMBL/GenBank/DDBJ databases">
        <authorList>
            <person name="Li J."/>
        </authorList>
    </citation>
    <scope>NUCLEOTIDE SEQUENCE [LARGE SCALE GENOMIC DNA]</scope>
    <source>
        <strain evidence="10 11">LMG 28165</strain>
    </source>
</reference>
<evidence type="ECO:0000256" key="4">
    <source>
        <dbReference type="ARBA" id="ARBA00022723"/>
    </source>
</evidence>
<dbReference type="OrthoDB" id="9775677at2"/>
<comment type="similarity">
    <text evidence="2">Belongs to the peptidase M13 family.</text>
</comment>
<dbReference type="GO" id="GO:0016485">
    <property type="term" value="P:protein processing"/>
    <property type="evidence" value="ECO:0007669"/>
    <property type="project" value="TreeGrafter"/>
</dbReference>
<dbReference type="SUPFAM" id="SSF55486">
    <property type="entry name" value="Metalloproteases ('zincins'), catalytic domain"/>
    <property type="match status" value="1"/>
</dbReference>
<comment type="cofactor">
    <cofactor evidence="1">
        <name>Zn(2+)</name>
        <dbReference type="ChEBI" id="CHEBI:29105"/>
    </cofactor>
</comment>
<keyword evidence="6" id="KW-0862">Zinc</keyword>
<dbReference type="EMBL" id="VDHJ01000018">
    <property type="protein sequence ID" value="TNL94844.1"/>
    <property type="molecule type" value="Genomic_DNA"/>
</dbReference>
<gene>
    <name evidence="10" type="ORF">FHE74_10080</name>
</gene>
<dbReference type="GO" id="GO:0046872">
    <property type="term" value="F:metal ion binding"/>
    <property type="evidence" value="ECO:0007669"/>
    <property type="project" value="UniProtKB-KW"/>
</dbReference>
<evidence type="ECO:0000256" key="2">
    <source>
        <dbReference type="ARBA" id="ARBA00007357"/>
    </source>
</evidence>
<dbReference type="InterPro" id="IPR024079">
    <property type="entry name" value="MetalloPept_cat_dom_sf"/>
</dbReference>
<keyword evidence="5" id="KW-0378">Hydrolase</keyword>
<keyword evidence="3" id="KW-0645">Protease</keyword>
<evidence type="ECO:0000256" key="3">
    <source>
        <dbReference type="ARBA" id="ARBA00022670"/>
    </source>
</evidence>
<dbReference type="CDD" id="cd08662">
    <property type="entry name" value="M13"/>
    <property type="match status" value="1"/>
</dbReference>
<feature type="domain" description="Peptidase M13 C-terminal" evidence="8">
    <location>
        <begin position="416"/>
        <end position="641"/>
    </location>
</feature>
<sequence length="644" mass="71714">MNDLYRFVNGPWLDTHVIPDDRGVDGTFHQLRDQAEKDVHEIVASDDGRAGTLFASFMDTEGIDKAGLDVLLTDFDLLKARDAQDFACRLGQLERTGVSGPVTFWVEKDSNSEDAIAYLYQGGLGLPDEAYYREKSHEDTLRKYEQHVATMLEFLDPALLFGLGAEAAATRIVRLETELASHHWDVVSARDAEKTYNKVEIASLPLVIRNYLDSAGLEGGVVVNMMPSYVDALAGMLSDDRLADWQLWGTWHILRARAGLLSEEISERNFAFYGTELSGATEQKDRWKRGVALTESLVGHEVARSFVEKHFPPESKAEMLTLVDYLLAAYRERISALSWMTEETKQKALEKLEAFTPKIGYPDSWRSYDGLSFDVSGADLVANVRKGAAFVHDYEVNKVGKPADRSEWVTTPQTVNAFYNPVVNDITFPAAILRPPFYDPKADAAENFGAIGAVIGHEIGHGFDDQGSLYDGHGNLQSWWTEDDRAAFEKLTARLVDQFDGLVPTVLKETAKEGEESAGVNGKFTLGENIGDLGGLGIAVVAYNNYVADHGEPETKPFVVEQASEELANGTFTGLQRLFLSWASVWRAAIRPELAKQLLAIDPHSPNEFRCNQIVANIDEYYEAFDVPEDAQFYLAPEERVTIW</sequence>
<dbReference type="AlphaFoldDB" id="A0A5C4U1I8"/>
<proteinExistence type="inferred from homology"/>
<evidence type="ECO:0000259" key="8">
    <source>
        <dbReference type="Pfam" id="PF01431"/>
    </source>
</evidence>
<evidence type="ECO:0000256" key="5">
    <source>
        <dbReference type="ARBA" id="ARBA00022801"/>
    </source>
</evidence>
<dbReference type="Pfam" id="PF05649">
    <property type="entry name" value="Peptidase_M13_N"/>
    <property type="match status" value="1"/>
</dbReference>
<evidence type="ECO:0000256" key="6">
    <source>
        <dbReference type="ARBA" id="ARBA00022833"/>
    </source>
</evidence>
<accession>A0A5C4U1I8</accession>
<organism evidence="10 11">
    <name type="scientific">Corynebacterium tapiri</name>
    <dbReference type="NCBI Taxonomy" id="1448266"/>
    <lineage>
        <taxon>Bacteria</taxon>
        <taxon>Bacillati</taxon>
        <taxon>Actinomycetota</taxon>
        <taxon>Actinomycetes</taxon>
        <taxon>Mycobacteriales</taxon>
        <taxon>Corynebacteriaceae</taxon>
        <taxon>Corynebacterium</taxon>
    </lineage>
</organism>